<gene>
    <name evidence="4" type="ORF">Adu01nite_52090</name>
</gene>
<keyword evidence="2" id="KW-0472">Membrane</keyword>
<feature type="compositionally biased region" description="Basic and acidic residues" evidence="3">
    <location>
        <begin position="296"/>
        <end position="316"/>
    </location>
</feature>
<comment type="subcellular location">
    <subcellularLocation>
        <location evidence="2">Cell membrane</location>
        <topology evidence="2">Multi-pass membrane protein</topology>
    </subcellularLocation>
</comment>
<organism evidence="4 5">
    <name type="scientific">Paractinoplanes durhamensis</name>
    <dbReference type="NCBI Taxonomy" id="113563"/>
    <lineage>
        <taxon>Bacteria</taxon>
        <taxon>Bacillati</taxon>
        <taxon>Actinomycetota</taxon>
        <taxon>Actinomycetes</taxon>
        <taxon>Micromonosporales</taxon>
        <taxon>Micromonosporaceae</taxon>
        <taxon>Paractinoplanes</taxon>
    </lineage>
</organism>
<comment type="similarity">
    <text evidence="1 2">Belongs to the complex I subunit 6 family.</text>
</comment>
<feature type="transmembrane region" description="Helical" evidence="2">
    <location>
        <begin position="31"/>
        <end position="49"/>
    </location>
</feature>
<protein>
    <recommendedName>
        <fullName evidence="2">NADH-quinone oxidoreductase subunit J</fullName>
        <ecNumber evidence="2">7.1.1.-</ecNumber>
    </recommendedName>
</protein>
<keyword evidence="2" id="KW-0812">Transmembrane</keyword>
<dbReference type="Gene3D" id="1.20.120.1200">
    <property type="entry name" value="NADH-ubiquinone/plastoquinone oxidoreductase chain 6, subunit NuoJ"/>
    <property type="match status" value="1"/>
</dbReference>
<feature type="transmembrane region" description="Helical" evidence="2">
    <location>
        <begin position="94"/>
        <end position="113"/>
    </location>
</feature>
<dbReference type="InterPro" id="IPR001457">
    <property type="entry name" value="NADH_UbQ/plastoQ_OxRdtase_su6"/>
</dbReference>
<dbReference type="PANTHER" id="PTHR33269:SF17">
    <property type="entry name" value="NADH-UBIQUINONE OXIDOREDUCTASE CHAIN 6"/>
    <property type="match status" value="1"/>
</dbReference>
<keyword evidence="2" id="KW-0520">NAD</keyword>
<feature type="transmembrane region" description="Helical" evidence="2">
    <location>
        <begin position="133"/>
        <end position="158"/>
    </location>
</feature>
<feature type="transmembrane region" description="Helical" evidence="2">
    <location>
        <begin position="6"/>
        <end position="24"/>
    </location>
</feature>
<dbReference type="Proteomes" id="UP000637628">
    <property type="component" value="Unassembled WGS sequence"/>
</dbReference>
<evidence type="ECO:0000256" key="3">
    <source>
        <dbReference type="SAM" id="MobiDB-lite"/>
    </source>
</evidence>
<feature type="region of interest" description="Disordered" evidence="3">
    <location>
        <begin position="267"/>
        <end position="328"/>
    </location>
</feature>
<evidence type="ECO:0000256" key="2">
    <source>
        <dbReference type="RuleBase" id="RU004429"/>
    </source>
</evidence>
<reference evidence="4 5" key="1">
    <citation type="submission" date="2021-01" db="EMBL/GenBank/DDBJ databases">
        <title>Whole genome shotgun sequence of Actinoplanes durhamensis NBRC 14914.</title>
        <authorList>
            <person name="Komaki H."/>
            <person name="Tamura T."/>
        </authorList>
    </citation>
    <scope>NUCLEOTIDE SEQUENCE [LARGE SCALE GENOMIC DNA]</scope>
    <source>
        <strain evidence="4 5">NBRC 14914</strain>
    </source>
</reference>
<feature type="transmembrane region" description="Helical" evidence="2">
    <location>
        <begin position="55"/>
        <end position="74"/>
    </location>
</feature>
<dbReference type="EMBL" id="BOML01000040">
    <property type="protein sequence ID" value="GIE03859.1"/>
    <property type="molecule type" value="Genomic_DNA"/>
</dbReference>
<dbReference type="PANTHER" id="PTHR33269">
    <property type="entry name" value="NADH-UBIQUINONE OXIDOREDUCTASE CHAIN 6"/>
    <property type="match status" value="1"/>
</dbReference>
<name>A0ABQ3Z208_9ACTN</name>
<keyword evidence="2" id="KW-0874">Quinone</keyword>
<accession>A0ABQ3Z208</accession>
<comment type="function">
    <text evidence="2">NDH-1 shuttles electrons from NADH, via FMN and iron-sulfur (Fe-S) centers, to quinones in the respiratory chain. Couples the redox reaction to proton translocation (for every two electrons transferred, four hydrogen ions are translocated across the cytoplasmic membrane), and thus conserves the redox energy in a proton gradient.</text>
</comment>
<evidence type="ECO:0000313" key="5">
    <source>
        <dbReference type="Proteomes" id="UP000637628"/>
    </source>
</evidence>
<dbReference type="InterPro" id="IPR042106">
    <property type="entry name" value="Nuo/plastoQ_OxRdtase_6_NuoJ"/>
</dbReference>
<proteinExistence type="inferred from homology"/>
<keyword evidence="2" id="KW-1133">Transmembrane helix</keyword>
<feature type="region of interest" description="Disordered" evidence="3">
    <location>
        <begin position="206"/>
        <end position="232"/>
    </location>
</feature>
<sequence>MTVADALLLALGLIAVGSGALVVTSSHLVRAGFYLVVSLGAIAGLYLVMGAELVAWVQVLVYVGAVVVLLLFAVMLTRAPIGPSDDLDRPKAPAVIIGAGVGFGLTALLADAFRWTEFELPPPGNAERVGEQVFGAWVLPFEVLSILLLAALIGAIVLSRPDLGARVDPSAPEPAPPPDPVDESAEVVARLERIAARQAAAQARVRQARADQEAAEAAANAPAPEPEPEDPRRRAAHNLIFEAHDARPKIGEPGQAEVIDSRIIPGESVVESEEPIERPARQQPAIEGNVVEGELVEDKPAAARPDKSGIEGHADRLALPASDDEKEQ</sequence>
<evidence type="ECO:0000313" key="4">
    <source>
        <dbReference type="EMBL" id="GIE03859.1"/>
    </source>
</evidence>
<dbReference type="Pfam" id="PF00499">
    <property type="entry name" value="Oxidored_q3"/>
    <property type="match status" value="1"/>
</dbReference>
<evidence type="ECO:0000256" key="1">
    <source>
        <dbReference type="ARBA" id="ARBA00005698"/>
    </source>
</evidence>
<comment type="catalytic activity">
    <reaction evidence="2">
        <text>a quinone + NADH + 5 H(+)(in) = a quinol + NAD(+) + 4 H(+)(out)</text>
        <dbReference type="Rhea" id="RHEA:57888"/>
        <dbReference type="ChEBI" id="CHEBI:15378"/>
        <dbReference type="ChEBI" id="CHEBI:24646"/>
        <dbReference type="ChEBI" id="CHEBI:57540"/>
        <dbReference type="ChEBI" id="CHEBI:57945"/>
        <dbReference type="ChEBI" id="CHEBI:132124"/>
    </reaction>
</comment>
<comment type="caution">
    <text evidence="4">The sequence shown here is derived from an EMBL/GenBank/DDBJ whole genome shotgun (WGS) entry which is preliminary data.</text>
</comment>
<keyword evidence="5" id="KW-1185">Reference proteome</keyword>
<dbReference type="EC" id="7.1.1.-" evidence="2"/>
<keyword evidence="2" id="KW-1003">Cell membrane</keyword>